<name>A0ABY7GXI4_9BACT</name>
<organism evidence="2 3">
    <name type="scientific">Nannocystis punicea</name>
    <dbReference type="NCBI Taxonomy" id="2995304"/>
    <lineage>
        <taxon>Bacteria</taxon>
        <taxon>Pseudomonadati</taxon>
        <taxon>Myxococcota</taxon>
        <taxon>Polyangia</taxon>
        <taxon>Nannocystales</taxon>
        <taxon>Nannocystaceae</taxon>
        <taxon>Nannocystis</taxon>
    </lineage>
</organism>
<proteinExistence type="predicted"/>
<sequence length="146" mass="15606">MPSKPPRRRCALALGLGLGLAACNEPASGGAACLPPGRPVEEAIEIPIDKAPDAPASASSLWWFCEDPPPEVLLDGRYKTELVWVDGEECDPCDLERIASYATPQVCDSRGPIRLLCGPIPQQQQPNPWDRKGCVYAVATSSGCSF</sequence>
<gene>
    <name evidence="2" type="ORF">O0S08_36395</name>
</gene>
<keyword evidence="1" id="KW-0732">Signal</keyword>
<evidence type="ECO:0000313" key="3">
    <source>
        <dbReference type="Proteomes" id="UP001164459"/>
    </source>
</evidence>
<dbReference type="RefSeq" id="WP_269034056.1">
    <property type="nucleotide sequence ID" value="NZ_CP114040.1"/>
</dbReference>
<protein>
    <submittedName>
        <fullName evidence="2">Uncharacterized protein</fullName>
    </submittedName>
</protein>
<evidence type="ECO:0000256" key="1">
    <source>
        <dbReference type="SAM" id="SignalP"/>
    </source>
</evidence>
<keyword evidence="3" id="KW-1185">Reference proteome</keyword>
<dbReference type="PROSITE" id="PS51257">
    <property type="entry name" value="PROKAR_LIPOPROTEIN"/>
    <property type="match status" value="1"/>
</dbReference>
<feature type="chain" id="PRO_5045622761" evidence="1">
    <location>
        <begin position="28"/>
        <end position="146"/>
    </location>
</feature>
<evidence type="ECO:0000313" key="2">
    <source>
        <dbReference type="EMBL" id="WAS91694.1"/>
    </source>
</evidence>
<dbReference type="EMBL" id="CP114040">
    <property type="protein sequence ID" value="WAS91694.1"/>
    <property type="molecule type" value="Genomic_DNA"/>
</dbReference>
<accession>A0ABY7GXI4</accession>
<dbReference type="Proteomes" id="UP001164459">
    <property type="component" value="Chromosome"/>
</dbReference>
<feature type="signal peptide" evidence="1">
    <location>
        <begin position="1"/>
        <end position="27"/>
    </location>
</feature>
<reference evidence="2" key="1">
    <citation type="submission" date="2022-11" db="EMBL/GenBank/DDBJ databases">
        <title>Minimal conservation of predation-associated metabolite biosynthetic gene clusters underscores biosynthetic potential of Myxococcota including descriptions for ten novel species: Archangium lansinium sp. nov., Myxococcus landrumus sp. nov., Nannocystis bai.</title>
        <authorList>
            <person name="Ahearne A."/>
            <person name="Stevens C."/>
            <person name="Dowd S."/>
        </authorList>
    </citation>
    <scope>NUCLEOTIDE SEQUENCE</scope>
    <source>
        <strain evidence="2">Fl3</strain>
    </source>
</reference>